<reference evidence="1 2" key="1">
    <citation type="submission" date="2023-07" db="EMBL/GenBank/DDBJ databases">
        <title>Comparative genomics of wheat-associated soil bacteria to identify genetic determinants of phenazine resistance.</title>
        <authorList>
            <person name="Mouncey N."/>
        </authorList>
    </citation>
    <scope>NUCLEOTIDE SEQUENCE [LARGE SCALE GENOMIC DNA]</scope>
    <source>
        <strain evidence="1 2">W2I7</strain>
    </source>
</reference>
<gene>
    <name evidence="1" type="ORF">QFZ46_000844</name>
</gene>
<dbReference type="RefSeq" id="WP_307358629.1">
    <property type="nucleotide sequence ID" value="NZ_JAUSXK010000001.1"/>
</dbReference>
<protein>
    <submittedName>
        <fullName evidence="1">Imidazolonepropionase-like amidohydrolase</fullName>
    </submittedName>
</protein>
<dbReference type="InterPro" id="IPR032466">
    <property type="entry name" value="Metal_Hydrolase"/>
</dbReference>
<evidence type="ECO:0000313" key="1">
    <source>
        <dbReference type="EMBL" id="MDQ0642684.1"/>
    </source>
</evidence>
<proteinExistence type="predicted"/>
<dbReference type="InterPro" id="IPR051781">
    <property type="entry name" value="Metallo-dep_Hydrolase"/>
</dbReference>
<sequence length="314" mass="32902">MMRAVTFFAEGRLREGTLTADAAGVRLVRGSASDDAARLDGIVTGAFTDHHVHLQLVDARGLVASRLGRVIDLGANVDAIRKIALSGAVEVEYAGPFLTAVGGYPSDREWAPEGAVREVRDAVDAAAVIGSLADAGVSWIKVVGNSDAGPVLDDALLRTIVLEAAEHGLPVVAHAEGAGQAQRVARLGVARLAHSPFTERLSDDEVEEQAASVSWVSTMAVHEDEAYENVVDNVRRFVAFGGDLVYGSDMGNGPTPVDLRDSELEALREAGVEGLSLLRALAPLDPLRAGADLLLLPRGDPAGARRITPADLEA</sequence>
<dbReference type="Gene3D" id="3.20.20.140">
    <property type="entry name" value="Metal-dependent hydrolases"/>
    <property type="match status" value="1"/>
</dbReference>
<dbReference type="SUPFAM" id="SSF51556">
    <property type="entry name" value="Metallo-dependent hydrolases"/>
    <property type="match status" value="1"/>
</dbReference>
<evidence type="ECO:0000313" key="2">
    <source>
        <dbReference type="Proteomes" id="UP001239085"/>
    </source>
</evidence>
<comment type="caution">
    <text evidence="1">The sequence shown here is derived from an EMBL/GenBank/DDBJ whole genome shotgun (WGS) entry which is preliminary data.</text>
</comment>
<dbReference type="Proteomes" id="UP001239085">
    <property type="component" value="Unassembled WGS sequence"/>
</dbReference>
<dbReference type="EMBL" id="JAUSXK010000001">
    <property type="protein sequence ID" value="MDQ0642684.1"/>
    <property type="molecule type" value="Genomic_DNA"/>
</dbReference>
<organism evidence="1 2">
    <name type="scientific">Microbacterium murale</name>
    <dbReference type="NCBI Taxonomy" id="1081040"/>
    <lineage>
        <taxon>Bacteria</taxon>
        <taxon>Bacillati</taxon>
        <taxon>Actinomycetota</taxon>
        <taxon>Actinomycetes</taxon>
        <taxon>Micrococcales</taxon>
        <taxon>Microbacteriaceae</taxon>
        <taxon>Microbacterium</taxon>
    </lineage>
</organism>
<name>A0ABU0P7P8_9MICO</name>
<keyword evidence="2" id="KW-1185">Reference proteome</keyword>
<accession>A0ABU0P7P8</accession>
<dbReference type="PANTHER" id="PTHR43135">
    <property type="entry name" value="ALPHA-D-RIBOSE 1-METHYLPHOSPHONATE 5-TRIPHOSPHATE DIPHOSPHATASE"/>
    <property type="match status" value="1"/>
</dbReference>
<dbReference type="PANTHER" id="PTHR43135:SF3">
    <property type="entry name" value="ALPHA-D-RIBOSE 1-METHYLPHOSPHONATE 5-TRIPHOSPHATE DIPHOSPHATASE"/>
    <property type="match status" value="1"/>
</dbReference>